<reference evidence="1" key="1">
    <citation type="submission" date="2025-08" db="UniProtKB">
        <authorList>
            <consortium name="Ensembl"/>
        </authorList>
    </citation>
    <scope>IDENTIFICATION</scope>
</reference>
<evidence type="ECO:0000313" key="1">
    <source>
        <dbReference type="Ensembl" id="ENSCPBP00000033579.1"/>
    </source>
</evidence>
<dbReference type="AlphaFoldDB" id="A0A8C3IGI8"/>
<keyword evidence="2" id="KW-1185">Reference proteome</keyword>
<dbReference type="Ensembl" id="ENSCPBT00000039435.1">
    <property type="protein sequence ID" value="ENSCPBP00000033579.1"/>
    <property type="gene ID" value="ENSCPBG00000023476.1"/>
</dbReference>
<organism evidence="1 2">
    <name type="scientific">Chrysemys picta bellii</name>
    <name type="common">Western painted turtle</name>
    <name type="synonym">Emys bellii</name>
    <dbReference type="NCBI Taxonomy" id="8478"/>
    <lineage>
        <taxon>Eukaryota</taxon>
        <taxon>Metazoa</taxon>
        <taxon>Chordata</taxon>
        <taxon>Craniata</taxon>
        <taxon>Vertebrata</taxon>
        <taxon>Euteleostomi</taxon>
        <taxon>Archelosauria</taxon>
        <taxon>Testudinata</taxon>
        <taxon>Testudines</taxon>
        <taxon>Cryptodira</taxon>
        <taxon>Durocryptodira</taxon>
        <taxon>Testudinoidea</taxon>
        <taxon>Emydidae</taxon>
        <taxon>Chrysemys</taxon>
    </lineage>
</organism>
<dbReference type="Proteomes" id="UP000694380">
    <property type="component" value="Unplaced"/>
</dbReference>
<sequence length="131" mass="13425">RVITPLTVTIGMCVGRRLEGGSTVGCSGPRAGPRLGSLPSPQRSGRWELSALLPALWPLGGSPPSPWRSGRWGERTAPAGLSGLLPVLQPVRDCGPAAGFGALPCRTGGGGGARGSGWLFCLGWQKSQSQP</sequence>
<protein>
    <submittedName>
        <fullName evidence="1">Uncharacterized protein</fullName>
    </submittedName>
</protein>
<evidence type="ECO:0000313" key="2">
    <source>
        <dbReference type="Proteomes" id="UP000694380"/>
    </source>
</evidence>
<proteinExistence type="predicted"/>
<reference evidence="1" key="2">
    <citation type="submission" date="2025-09" db="UniProtKB">
        <authorList>
            <consortium name="Ensembl"/>
        </authorList>
    </citation>
    <scope>IDENTIFICATION</scope>
</reference>
<accession>A0A8C3IGI8</accession>
<name>A0A8C3IGI8_CHRPI</name>